<dbReference type="InterPro" id="IPR000182">
    <property type="entry name" value="GNAT_dom"/>
</dbReference>
<evidence type="ECO:0000313" key="2">
    <source>
        <dbReference type="EMBL" id="AWI03684.1"/>
    </source>
</evidence>
<dbReference type="PROSITE" id="PS51186">
    <property type="entry name" value="GNAT"/>
    <property type="match status" value="1"/>
</dbReference>
<dbReference type="PANTHER" id="PTHR43328:SF1">
    <property type="entry name" value="N-ACETYLTRANSFERASE DOMAIN-CONTAINING PROTEIN"/>
    <property type="match status" value="1"/>
</dbReference>
<accession>A0A2U8DNA2</accession>
<dbReference type="Proteomes" id="UP000244910">
    <property type="component" value="Chromosome"/>
</dbReference>
<dbReference type="GO" id="GO:0016747">
    <property type="term" value="F:acyltransferase activity, transferring groups other than amino-acyl groups"/>
    <property type="evidence" value="ECO:0007669"/>
    <property type="project" value="InterPro"/>
</dbReference>
<sequence>MVIKMGLFLRKVNLNDCGLLFDWANDEEVRKNSFNKNKILYENHIDWFNSMIKLNNCIIFILCYDDIDVGQVRINIENNCGIIDYSIDKRYRGRGYGYKILYMLEKYIISDCINVNRLVGNVKNSNIKSQKAFEKNNYKKILEKECFIYLKEI</sequence>
<organism evidence="2 3">
    <name type="scientific">Clostridium drakei</name>
    <dbReference type="NCBI Taxonomy" id="332101"/>
    <lineage>
        <taxon>Bacteria</taxon>
        <taxon>Bacillati</taxon>
        <taxon>Bacillota</taxon>
        <taxon>Clostridia</taxon>
        <taxon>Eubacteriales</taxon>
        <taxon>Clostridiaceae</taxon>
        <taxon>Clostridium</taxon>
    </lineage>
</organism>
<dbReference type="CDD" id="cd04301">
    <property type="entry name" value="NAT_SF"/>
    <property type="match status" value="1"/>
</dbReference>
<protein>
    <recommendedName>
        <fullName evidence="1">N-acetyltransferase domain-containing protein</fullName>
    </recommendedName>
</protein>
<dbReference type="KEGG" id="cdrk:B9W14_04030"/>
<reference evidence="3" key="1">
    <citation type="submission" date="2017-04" db="EMBL/GenBank/DDBJ databases">
        <authorList>
            <person name="Song Y."/>
            <person name="Cho B.-K."/>
        </authorList>
    </citation>
    <scope>NUCLEOTIDE SEQUENCE [LARGE SCALE GENOMIC DNA]</scope>
    <source>
        <strain evidence="3">SL1</strain>
    </source>
</reference>
<dbReference type="Pfam" id="PF13302">
    <property type="entry name" value="Acetyltransf_3"/>
    <property type="match status" value="1"/>
</dbReference>
<dbReference type="OrthoDB" id="9795206at2"/>
<dbReference type="AlphaFoldDB" id="A0A2U8DNA2"/>
<dbReference type="PANTHER" id="PTHR43328">
    <property type="entry name" value="ACETYLTRANSFERASE-RELATED"/>
    <property type="match status" value="1"/>
</dbReference>
<keyword evidence="3" id="KW-1185">Reference proteome</keyword>
<dbReference type="InterPro" id="IPR016181">
    <property type="entry name" value="Acyl_CoA_acyltransferase"/>
</dbReference>
<name>A0A2U8DNA2_9CLOT</name>
<evidence type="ECO:0000259" key="1">
    <source>
        <dbReference type="PROSITE" id="PS51186"/>
    </source>
</evidence>
<feature type="domain" description="N-acetyltransferase" evidence="1">
    <location>
        <begin position="7"/>
        <end position="153"/>
    </location>
</feature>
<dbReference type="Gene3D" id="3.40.630.30">
    <property type="match status" value="1"/>
</dbReference>
<proteinExistence type="predicted"/>
<evidence type="ECO:0000313" key="3">
    <source>
        <dbReference type="Proteomes" id="UP000244910"/>
    </source>
</evidence>
<dbReference type="EMBL" id="CP020953">
    <property type="protein sequence ID" value="AWI03684.1"/>
    <property type="molecule type" value="Genomic_DNA"/>
</dbReference>
<gene>
    <name evidence="2" type="ORF">B9W14_04030</name>
</gene>
<dbReference type="SUPFAM" id="SSF55729">
    <property type="entry name" value="Acyl-CoA N-acyltransferases (Nat)"/>
    <property type="match status" value="1"/>
</dbReference>